<keyword evidence="2" id="KW-1185">Reference proteome</keyword>
<evidence type="ECO:0000313" key="1">
    <source>
        <dbReference type="EnsemblPlants" id="AVESA.00010b.r2.4AG0623790.1.CDS"/>
    </source>
</evidence>
<accession>A0ACD5WIJ5</accession>
<name>A0ACD5WIJ5_AVESA</name>
<protein>
    <submittedName>
        <fullName evidence="1">Uncharacterized protein</fullName>
    </submittedName>
</protein>
<organism evidence="1 2">
    <name type="scientific">Avena sativa</name>
    <name type="common">Oat</name>
    <dbReference type="NCBI Taxonomy" id="4498"/>
    <lineage>
        <taxon>Eukaryota</taxon>
        <taxon>Viridiplantae</taxon>
        <taxon>Streptophyta</taxon>
        <taxon>Embryophyta</taxon>
        <taxon>Tracheophyta</taxon>
        <taxon>Spermatophyta</taxon>
        <taxon>Magnoliopsida</taxon>
        <taxon>Liliopsida</taxon>
        <taxon>Poales</taxon>
        <taxon>Poaceae</taxon>
        <taxon>BOP clade</taxon>
        <taxon>Pooideae</taxon>
        <taxon>Poodae</taxon>
        <taxon>Poeae</taxon>
        <taxon>Poeae Chloroplast Group 1 (Aveneae type)</taxon>
        <taxon>Aveninae</taxon>
        <taxon>Avena</taxon>
    </lineage>
</organism>
<reference evidence="1" key="2">
    <citation type="submission" date="2025-09" db="UniProtKB">
        <authorList>
            <consortium name="EnsemblPlants"/>
        </authorList>
    </citation>
    <scope>IDENTIFICATION</scope>
</reference>
<proteinExistence type="predicted"/>
<dbReference type="Proteomes" id="UP001732700">
    <property type="component" value="Chromosome 4A"/>
</dbReference>
<evidence type="ECO:0000313" key="2">
    <source>
        <dbReference type="Proteomes" id="UP001732700"/>
    </source>
</evidence>
<sequence length="395" mass="46677">MGREHRAKDDADTATTMDSEESDSDQAVQEAEHLAEEEDTRAQGVKDLIKEMNASCIGEQISSDEFLGYLNRLPRNPPWIDLDDKLEDTALDKQELLHALYRFRYLKHQFPDQTSKENLSDNELKRLLDRSEDDCSQKFLEEEGFLRRFEKDMTLDWFIHPDYEECSSLTDYQRLVLQNYGGTEYGRWSDYHQYLHSYKAEEEYVKYYEELSDKLKWMDDYIDIYCPSPEWGYITTRAAYQAIKIAATRFHKITPTLAYNGLNEFEESIGYDATWFKGYDELYFEIWQRVTQKSISFKDAIEEVCKLKMFPLRQRMMETALEHDYTMDWMEEEYQTCTKGIVSGDTEEKARKLIAEAVPTMVSKPKSYAQYITKKIEIARIIGILPPEEDSEELR</sequence>
<dbReference type="EnsemblPlants" id="AVESA.00010b.r2.4AG0623790.1">
    <property type="protein sequence ID" value="AVESA.00010b.r2.4AG0623790.1.CDS"/>
    <property type="gene ID" value="AVESA.00010b.r2.4AG0623790"/>
</dbReference>
<reference evidence="1" key="1">
    <citation type="submission" date="2021-05" db="EMBL/GenBank/DDBJ databases">
        <authorList>
            <person name="Scholz U."/>
            <person name="Mascher M."/>
            <person name="Fiebig A."/>
        </authorList>
    </citation>
    <scope>NUCLEOTIDE SEQUENCE [LARGE SCALE GENOMIC DNA]</scope>
</reference>